<proteinExistence type="predicted"/>
<organism evidence="1 2">
    <name type="scientific">Phyllosticta citricarpa</name>
    <dbReference type="NCBI Taxonomy" id="55181"/>
    <lineage>
        <taxon>Eukaryota</taxon>
        <taxon>Fungi</taxon>
        <taxon>Dikarya</taxon>
        <taxon>Ascomycota</taxon>
        <taxon>Pezizomycotina</taxon>
        <taxon>Dothideomycetes</taxon>
        <taxon>Dothideomycetes incertae sedis</taxon>
        <taxon>Botryosphaeriales</taxon>
        <taxon>Phyllostictaceae</taxon>
        <taxon>Phyllosticta</taxon>
    </lineage>
</organism>
<reference evidence="1 2" key="1">
    <citation type="submission" date="2024-04" db="EMBL/GenBank/DDBJ databases">
        <title>Phyllosticta paracitricarpa is synonymous to the EU quarantine fungus P. citricarpa based on phylogenomic analyses.</title>
        <authorList>
            <consortium name="Lawrence Berkeley National Laboratory"/>
            <person name="Van Ingen-Buijs V.A."/>
            <person name="Van Westerhoven A.C."/>
            <person name="Haridas S."/>
            <person name="Skiadas P."/>
            <person name="Martin F."/>
            <person name="Groenewald J.Z."/>
            <person name="Crous P.W."/>
            <person name="Seidl M.F."/>
        </authorList>
    </citation>
    <scope>NUCLEOTIDE SEQUENCE [LARGE SCALE GENOMIC DNA]</scope>
    <source>
        <strain evidence="1 2">CBS 122670</strain>
    </source>
</reference>
<evidence type="ECO:0000313" key="2">
    <source>
        <dbReference type="Proteomes" id="UP001365128"/>
    </source>
</evidence>
<comment type="caution">
    <text evidence="1">The sequence shown here is derived from an EMBL/GenBank/DDBJ whole genome shotgun (WGS) entry which is preliminary data.</text>
</comment>
<gene>
    <name evidence="1" type="ORF">IWX46DRAFT_644733</name>
</gene>
<accession>A0ABR1LG05</accession>
<evidence type="ECO:0000313" key="1">
    <source>
        <dbReference type="EMBL" id="KAK7532637.1"/>
    </source>
</evidence>
<protein>
    <submittedName>
        <fullName evidence="1">Uncharacterized protein</fullName>
    </submittedName>
</protein>
<dbReference type="Proteomes" id="UP001365128">
    <property type="component" value="Unassembled WGS sequence"/>
</dbReference>
<sequence length="130" mass="14101">MPLFVPPTLYYFFTALNALKIPEHVAVGFSNIYPAAESIPPNASLRKAKHIIGLTWGHADIALITSTAMNILWARNGGLSSVEEKWVLWTSIIGRAIVGWQYYSCKICAGLGTLRGAPALSLAAMLWQGA</sequence>
<keyword evidence="2" id="KW-1185">Reference proteome</keyword>
<dbReference type="EMBL" id="JBBPDW010000050">
    <property type="protein sequence ID" value="KAK7532637.1"/>
    <property type="molecule type" value="Genomic_DNA"/>
</dbReference>
<name>A0ABR1LG05_9PEZI</name>